<dbReference type="InterPro" id="IPR036390">
    <property type="entry name" value="WH_DNA-bd_sf"/>
</dbReference>
<evidence type="ECO:0000313" key="6">
    <source>
        <dbReference type="Proteomes" id="UP000603352"/>
    </source>
</evidence>
<evidence type="ECO:0000256" key="3">
    <source>
        <dbReference type="ARBA" id="ARBA00023163"/>
    </source>
</evidence>
<dbReference type="Pfam" id="PF07702">
    <property type="entry name" value="UTRA"/>
    <property type="match status" value="1"/>
</dbReference>
<dbReference type="InterPro" id="IPR028978">
    <property type="entry name" value="Chorismate_lyase_/UTRA_dom_sf"/>
</dbReference>
<feature type="domain" description="HTH gntR-type" evidence="4">
    <location>
        <begin position="5"/>
        <end position="73"/>
    </location>
</feature>
<reference evidence="6" key="1">
    <citation type="journal article" date="2019" name="Int. J. Syst. Evol. Microbiol.">
        <title>The Global Catalogue of Microorganisms (GCM) 10K type strain sequencing project: providing services to taxonomists for standard genome sequencing and annotation.</title>
        <authorList>
            <consortium name="The Broad Institute Genomics Platform"/>
            <consortium name="The Broad Institute Genome Sequencing Center for Infectious Disease"/>
            <person name="Wu L."/>
            <person name="Ma J."/>
        </authorList>
    </citation>
    <scope>NUCLEOTIDE SEQUENCE [LARGE SCALE GENOMIC DNA]</scope>
    <source>
        <strain evidence="6">CGMCC 1.10188</strain>
    </source>
</reference>
<name>A0ABQ1JC28_9PROT</name>
<evidence type="ECO:0000313" key="5">
    <source>
        <dbReference type="EMBL" id="GGB63633.1"/>
    </source>
</evidence>
<dbReference type="Gene3D" id="3.40.1410.10">
    <property type="entry name" value="Chorismate lyase-like"/>
    <property type="match status" value="1"/>
</dbReference>
<dbReference type="EMBL" id="BMDZ01000144">
    <property type="protein sequence ID" value="GGB63633.1"/>
    <property type="molecule type" value="Genomic_DNA"/>
</dbReference>
<dbReference type="PROSITE" id="PS50949">
    <property type="entry name" value="HTH_GNTR"/>
    <property type="match status" value="1"/>
</dbReference>
<dbReference type="SMART" id="SM00866">
    <property type="entry name" value="UTRA"/>
    <property type="match status" value="1"/>
</dbReference>
<dbReference type="Pfam" id="PF00392">
    <property type="entry name" value="GntR"/>
    <property type="match status" value="1"/>
</dbReference>
<dbReference type="PANTHER" id="PTHR44846:SF7">
    <property type="entry name" value="TRANSCRIPTIONAL REGULATOR OF 2-AMINOETHYLPHOSPHONATE DEGRADATION OPERONS-RELATED"/>
    <property type="match status" value="1"/>
</dbReference>
<dbReference type="PRINTS" id="PR00035">
    <property type="entry name" value="HTHGNTR"/>
</dbReference>
<dbReference type="SMART" id="SM00345">
    <property type="entry name" value="HTH_GNTR"/>
    <property type="match status" value="1"/>
</dbReference>
<dbReference type="Gene3D" id="1.10.10.10">
    <property type="entry name" value="Winged helix-like DNA-binding domain superfamily/Winged helix DNA-binding domain"/>
    <property type="match status" value="1"/>
</dbReference>
<evidence type="ECO:0000256" key="1">
    <source>
        <dbReference type="ARBA" id="ARBA00023015"/>
    </source>
</evidence>
<gene>
    <name evidence="5" type="primary">yihL</name>
    <name evidence="5" type="ORF">GCM10011505_50250</name>
</gene>
<dbReference type="SUPFAM" id="SSF64288">
    <property type="entry name" value="Chorismate lyase-like"/>
    <property type="match status" value="1"/>
</dbReference>
<keyword evidence="6" id="KW-1185">Reference proteome</keyword>
<keyword evidence="2" id="KW-0238">DNA-binding</keyword>
<proteinExistence type="predicted"/>
<keyword evidence="3" id="KW-0804">Transcription</keyword>
<organism evidence="5 6">
    <name type="scientific">Tistrella bauzanensis</name>
    <dbReference type="NCBI Taxonomy" id="657419"/>
    <lineage>
        <taxon>Bacteria</taxon>
        <taxon>Pseudomonadati</taxon>
        <taxon>Pseudomonadota</taxon>
        <taxon>Alphaproteobacteria</taxon>
        <taxon>Geminicoccales</taxon>
        <taxon>Geminicoccaceae</taxon>
        <taxon>Tistrella</taxon>
    </lineage>
</organism>
<sequence length="251" mass="27710">MTTRDPAYLKAKTYLLDGLDDGRWKPGDKLPSERDLARLLVLDRNLVRHALMSLEGEGLVMRLDRRGWFATPPRLAFDPGAHVNFARAARDQGRVPSWASLDHGMVPLPGPEARMMGLVAGSMALRTLAWGALDGVRVYVEETFYAPRLGPAGAGAADAGRADTWRAGPDATTDWQDRPTTELWMTEFGITPVQKHLLVRPVRLAGDVLDILGLAPGAPGVYIRRIKTDGAGAVIEIDHEYWRFDAVEFRM</sequence>
<accession>A0ABQ1JC28</accession>
<dbReference type="CDD" id="cd07377">
    <property type="entry name" value="WHTH_GntR"/>
    <property type="match status" value="1"/>
</dbReference>
<keyword evidence="1" id="KW-0805">Transcription regulation</keyword>
<evidence type="ECO:0000256" key="2">
    <source>
        <dbReference type="ARBA" id="ARBA00023125"/>
    </source>
</evidence>
<dbReference type="Proteomes" id="UP000603352">
    <property type="component" value="Unassembled WGS sequence"/>
</dbReference>
<evidence type="ECO:0000259" key="4">
    <source>
        <dbReference type="PROSITE" id="PS50949"/>
    </source>
</evidence>
<dbReference type="InterPro" id="IPR011663">
    <property type="entry name" value="UTRA"/>
</dbReference>
<dbReference type="SUPFAM" id="SSF46785">
    <property type="entry name" value="Winged helix' DNA-binding domain"/>
    <property type="match status" value="1"/>
</dbReference>
<dbReference type="InterPro" id="IPR036388">
    <property type="entry name" value="WH-like_DNA-bd_sf"/>
</dbReference>
<comment type="caution">
    <text evidence="5">The sequence shown here is derived from an EMBL/GenBank/DDBJ whole genome shotgun (WGS) entry which is preliminary data.</text>
</comment>
<dbReference type="PANTHER" id="PTHR44846">
    <property type="entry name" value="MANNOSYL-D-GLYCERATE TRANSPORT/METABOLISM SYSTEM REPRESSOR MNGR-RELATED"/>
    <property type="match status" value="1"/>
</dbReference>
<dbReference type="InterPro" id="IPR050679">
    <property type="entry name" value="Bact_HTH_transcr_reg"/>
</dbReference>
<protein>
    <submittedName>
        <fullName evidence="5">HTH-type transcriptional regulator YihL</fullName>
    </submittedName>
</protein>
<dbReference type="RefSeq" id="WP_188583195.1">
    <property type="nucleotide sequence ID" value="NZ_BMDZ01000144.1"/>
</dbReference>
<dbReference type="InterPro" id="IPR000524">
    <property type="entry name" value="Tscrpt_reg_HTH_GntR"/>
</dbReference>